<evidence type="ECO:0000313" key="2">
    <source>
        <dbReference type="Proteomes" id="UP000664293"/>
    </source>
</evidence>
<reference evidence="1 2" key="1">
    <citation type="submission" date="2020-12" db="EMBL/GenBank/DDBJ databases">
        <title>Oil enriched cultivation method for isolating marine PHA-producing bacteria.</title>
        <authorList>
            <person name="Zheng W."/>
            <person name="Yu S."/>
            <person name="Huang Y."/>
        </authorList>
    </citation>
    <scope>NUCLEOTIDE SEQUENCE [LARGE SCALE GENOMIC DNA]</scope>
    <source>
        <strain evidence="1 2">SN0-2</strain>
    </source>
</reference>
<accession>A0ABS3E6B4</accession>
<comment type="caution">
    <text evidence="1">The sequence shown here is derived from an EMBL/GenBank/DDBJ whole genome shotgun (WGS) entry which is preliminary data.</text>
</comment>
<dbReference type="Pfam" id="PF04325">
    <property type="entry name" value="DUF465"/>
    <property type="match status" value="1"/>
</dbReference>
<evidence type="ECO:0000313" key="1">
    <source>
        <dbReference type="EMBL" id="MBN8430845.1"/>
    </source>
</evidence>
<dbReference type="EMBL" id="JAEKJR010000002">
    <property type="protein sequence ID" value="MBN8430845.1"/>
    <property type="molecule type" value="Genomic_DNA"/>
</dbReference>
<protein>
    <submittedName>
        <fullName evidence="1">YdcH family protein</fullName>
    </submittedName>
</protein>
<sequence length="79" mass="9397">MTMRTLETEFPDLADSIRHLIQDSIQFKTDRDSYHKLDKAIRGLEERGIATDDDHFKELKTQRARLKDQLYLKAKQHQP</sequence>
<dbReference type="InterPro" id="IPR007420">
    <property type="entry name" value="DUF465"/>
</dbReference>
<dbReference type="Gene3D" id="6.10.280.50">
    <property type="match status" value="1"/>
</dbReference>
<proteinExistence type="predicted"/>
<name>A0ABS3E6B4_9GAMM</name>
<organism evidence="1 2">
    <name type="scientific">Microbulbifer salipaludis</name>
    <dbReference type="NCBI Taxonomy" id="187980"/>
    <lineage>
        <taxon>Bacteria</taxon>
        <taxon>Pseudomonadati</taxon>
        <taxon>Pseudomonadota</taxon>
        <taxon>Gammaproteobacteria</taxon>
        <taxon>Cellvibrionales</taxon>
        <taxon>Microbulbiferaceae</taxon>
        <taxon>Microbulbifer</taxon>
    </lineage>
</organism>
<dbReference type="RefSeq" id="WP_066966262.1">
    <property type="nucleotide sequence ID" value="NZ_JAEKJR010000002.1"/>
</dbReference>
<keyword evidence="2" id="KW-1185">Reference proteome</keyword>
<gene>
    <name evidence="1" type="ORF">JF535_08265</name>
</gene>
<dbReference type="Proteomes" id="UP000664293">
    <property type="component" value="Unassembled WGS sequence"/>
</dbReference>
<dbReference type="InterPro" id="IPR038444">
    <property type="entry name" value="DUF465_sf"/>
</dbReference>